<dbReference type="Pfam" id="PF24322">
    <property type="entry name" value="Tle3"/>
    <property type="match status" value="1"/>
</dbReference>
<feature type="domain" description="T6SS Tle3 phospholipase effector alpha/beta" evidence="3">
    <location>
        <begin position="63"/>
        <end position="386"/>
    </location>
</feature>
<protein>
    <recommendedName>
        <fullName evidence="6">DUF3274 domain-containing protein</fullName>
    </recommendedName>
</protein>
<dbReference type="EMBL" id="LOTQ01000061">
    <property type="protein sequence ID" value="KUZ97613.1"/>
    <property type="molecule type" value="Genomic_DNA"/>
</dbReference>
<gene>
    <name evidence="4" type="ORF">WI41_02845</name>
</gene>
<evidence type="ECO:0000256" key="1">
    <source>
        <dbReference type="SAM" id="MobiDB-lite"/>
    </source>
</evidence>
<dbReference type="Gene3D" id="3.40.50.1820">
    <property type="entry name" value="alpha/beta hydrolase"/>
    <property type="match status" value="1"/>
</dbReference>
<organism evidence="4 5">
    <name type="scientific">Burkholderia latens</name>
    <dbReference type="NCBI Taxonomy" id="488446"/>
    <lineage>
        <taxon>Bacteria</taxon>
        <taxon>Pseudomonadati</taxon>
        <taxon>Pseudomonadota</taxon>
        <taxon>Betaproteobacteria</taxon>
        <taxon>Burkholderiales</taxon>
        <taxon>Burkholderiaceae</taxon>
        <taxon>Burkholderia</taxon>
        <taxon>Burkholderia cepacia complex</taxon>
    </lineage>
</organism>
<dbReference type="Proteomes" id="UP000056450">
    <property type="component" value="Unassembled WGS sequence"/>
</dbReference>
<evidence type="ECO:0000313" key="5">
    <source>
        <dbReference type="Proteomes" id="UP000056450"/>
    </source>
</evidence>
<dbReference type="InterPro" id="IPR021692">
    <property type="entry name" value="Tle3_C"/>
</dbReference>
<accession>A0AAP1C289</accession>
<comment type="caution">
    <text evidence="4">The sequence shown here is derived from an EMBL/GenBank/DDBJ whole genome shotgun (WGS) entry which is preliminary data.</text>
</comment>
<dbReference type="SUPFAM" id="SSF53474">
    <property type="entry name" value="alpha/beta-Hydrolases"/>
    <property type="match status" value="1"/>
</dbReference>
<sequence length="646" mass="73431">MTDQSNPPDNATNDAEAPKPYRHPFATRIVPMKRDHLGRPYWESFLTPTSFQVRAECRIPPHMPGVIIFVHGVNSDGEWYDAAERALCDGLNDRLRRTDETALIANTYTDEPAQDGGVRTRRIKKAGHSPVIRFYWGYRAEDRKEGNWRIPLRNLCGTDLSAWGSPDCTKEKGPWFWGGGPFQNGTNNLQQLWSEAGFKRHVLGFDMETLNTEADRQLQDAPPRSYYAHAAQRLADLIDRIREECPRDTVTVMSHSQGTMIAMAATALCKTRAPDALFLMNSPYALDDKITDALTCGAERPTAEARVNTFRNIANRIKADKRLFTEAQLQQLQCGASEEMDFWRPDNQRKSGVHERDNHGRLYVYFTPQDRVMGAVPLQSIGWQGIDDKLLAELGDTVKQRMLARSTPVGDAPGVKKFGTLPPTPDDKLVPGAKPTDFWNGNRAIFTPLMKLWAVPHPDKTVTINAEEVPQPVTAEEMRRFEDSRKGVDEMGKWVPDPDDPNGGNYADPDYRYMRSIYQPARTVTTEDIYTSRRTTRLETQDEMLVRLDAYRAEPPNHSTLPNQRAFMRRVAAYDLPVGFCDAYERPALWNRLIKLADWTWGYDNYFESGAPQSIIKPSCIDWTTVADEQSKAEAEQLRQQQWKGA</sequence>
<dbReference type="InterPro" id="IPR029058">
    <property type="entry name" value="AB_hydrolase_fold"/>
</dbReference>
<name>A0AAP1C289_9BURK</name>
<dbReference type="RefSeq" id="WP_059548933.1">
    <property type="nucleotide sequence ID" value="NZ_LOTQ01000061.1"/>
</dbReference>
<reference evidence="4 5" key="1">
    <citation type="submission" date="2015-11" db="EMBL/GenBank/DDBJ databases">
        <title>Expanding the genomic diversity of Burkholderia species for the development of highly accurate diagnostics.</title>
        <authorList>
            <person name="Sahl J."/>
            <person name="Keim P."/>
            <person name="Wagner D."/>
        </authorList>
    </citation>
    <scope>NUCLEOTIDE SEQUENCE [LARGE SCALE GENOMIC DNA]</scope>
    <source>
        <strain evidence="4 5">RF32-BP12</strain>
    </source>
</reference>
<evidence type="ECO:0000259" key="3">
    <source>
        <dbReference type="Pfam" id="PF24322"/>
    </source>
</evidence>
<evidence type="ECO:0008006" key="6">
    <source>
        <dbReference type="Google" id="ProtNLM"/>
    </source>
</evidence>
<dbReference type="Pfam" id="PF11678">
    <property type="entry name" value="Tle3_C"/>
    <property type="match status" value="1"/>
</dbReference>
<proteinExistence type="predicted"/>
<evidence type="ECO:0000313" key="4">
    <source>
        <dbReference type="EMBL" id="KUZ97613.1"/>
    </source>
</evidence>
<feature type="region of interest" description="Disordered" evidence="1">
    <location>
        <begin position="1"/>
        <end position="23"/>
    </location>
</feature>
<evidence type="ECO:0000259" key="2">
    <source>
        <dbReference type="Pfam" id="PF11678"/>
    </source>
</evidence>
<dbReference type="InterPro" id="IPR056221">
    <property type="entry name" value="Tle3_ab_dom"/>
</dbReference>
<dbReference type="AlphaFoldDB" id="A0AAP1C289"/>
<feature type="domain" description="Antibacterial effector protein Tle3 C-terminal" evidence="2">
    <location>
        <begin position="532"/>
        <end position="600"/>
    </location>
</feature>
<feature type="compositionally biased region" description="Polar residues" evidence="1">
    <location>
        <begin position="1"/>
        <end position="13"/>
    </location>
</feature>